<dbReference type="AlphaFoldDB" id="A0A366L5C9"/>
<organism evidence="1 2">
    <name type="scientific">Pedobacter miscanthi</name>
    <dbReference type="NCBI Taxonomy" id="2259170"/>
    <lineage>
        <taxon>Bacteria</taxon>
        <taxon>Pseudomonadati</taxon>
        <taxon>Bacteroidota</taxon>
        <taxon>Sphingobacteriia</taxon>
        <taxon>Sphingobacteriales</taxon>
        <taxon>Sphingobacteriaceae</taxon>
        <taxon>Pedobacter</taxon>
    </lineage>
</organism>
<sequence length="84" mass="9804">METKVRKIAMVFNQVKMEDEDALDIDFWLDQAPEDRLKTVVSLRESYFTWLNGSFPGKVERVITLRKSSSFRAECNEVEKSASR</sequence>
<dbReference type="EMBL" id="QNQU01000006">
    <property type="protein sequence ID" value="RBQ08699.1"/>
    <property type="molecule type" value="Genomic_DNA"/>
</dbReference>
<gene>
    <name evidence="1" type="ORF">DRW42_08300</name>
</gene>
<proteinExistence type="predicted"/>
<protein>
    <submittedName>
        <fullName evidence="1">Uncharacterized protein</fullName>
    </submittedName>
</protein>
<evidence type="ECO:0000313" key="1">
    <source>
        <dbReference type="EMBL" id="RBQ08699.1"/>
    </source>
</evidence>
<comment type="caution">
    <text evidence="1">The sequence shown here is derived from an EMBL/GenBank/DDBJ whole genome shotgun (WGS) entry which is preliminary data.</text>
</comment>
<accession>A0A366L5C9</accession>
<evidence type="ECO:0000313" key="2">
    <source>
        <dbReference type="Proteomes" id="UP000252081"/>
    </source>
</evidence>
<keyword evidence="2" id="KW-1185">Reference proteome</keyword>
<reference evidence="1 2" key="1">
    <citation type="submission" date="2018-07" db="EMBL/GenBank/DDBJ databases">
        <title>A draft genome of a endophytic bacteria, a new species of Pedobacter.</title>
        <authorList>
            <person name="Zhang Z.D."/>
            <person name="Chen Z.J."/>
        </authorList>
    </citation>
    <scope>NUCLEOTIDE SEQUENCE [LARGE SCALE GENOMIC DNA]</scope>
    <source>
        <strain evidence="1 2">RS10</strain>
    </source>
</reference>
<name>A0A366L5C9_9SPHI</name>
<dbReference type="Proteomes" id="UP000252081">
    <property type="component" value="Unassembled WGS sequence"/>
</dbReference>